<evidence type="ECO:0000313" key="6">
    <source>
        <dbReference type="Proteomes" id="UP001143545"/>
    </source>
</evidence>
<dbReference type="GO" id="GO:0016491">
    <property type="term" value="F:oxidoreductase activity"/>
    <property type="evidence" value="ECO:0007669"/>
    <property type="project" value="UniProtKB-KW"/>
</dbReference>
<dbReference type="GO" id="GO:0051596">
    <property type="term" value="P:methylglyoxal catabolic process"/>
    <property type="evidence" value="ECO:0007669"/>
    <property type="project" value="TreeGrafter"/>
</dbReference>
<organism evidence="5 6">
    <name type="scientific">Neptunitalea chrysea</name>
    <dbReference type="NCBI Taxonomy" id="1647581"/>
    <lineage>
        <taxon>Bacteria</taxon>
        <taxon>Pseudomonadati</taxon>
        <taxon>Bacteroidota</taxon>
        <taxon>Flavobacteriia</taxon>
        <taxon>Flavobacteriales</taxon>
        <taxon>Flavobacteriaceae</taxon>
        <taxon>Neptunitalea</taxon>
    </lineage>
</organism>
<dbReference type="InterPro" id="IPR036812">
    <property type="entry name" value="NAD(P)_OxRdtase_dom_sf"/>
</dbReference>
<keyword evidence="3" id="KW-0560">Oxidoreductase</keyword>
<dbReference type="SUPFAM" id="SSF51430">
    <property type="entry name" value="NAD(P)-linked oxidoreductase"/>
    <property type="match status" value="1"/>
</dbReference>
<keyword evidence="6" id="KW-1185">Reference proteome</keyword>
<protein>
    <submittedName>
        <fullName evidence="5">Glyceraldehyde 3-phosphate reductase</fullName>
    </submittedName>
</protein>
<evidence type="ECO:0000256" key="3">
    <source>
        <dbReference type="ARBA" id="ARBA00023002"/>
    </source>
</evidence>
<dbReference type="EMBL" id="BRVP01000010">
    <property type="protein sequence ID" value="GLB52680.1"/>
    <property type="molecule type" value="Genomic_DNA"/>
</dbReference>
<dbReference type="InterPro" id="IPR023210">
    <property type="entry name" value="NADP_OxRdtase_dom"/>
</dbReference>
<gene>
    <name evidence="5" type="ORF">NBRC110019_17200</name>
</gene>
<dbReference type="NCBIfam" id="NF007388">
    <property type="entry name" value="PRK09912.1"/>
    <property type="match status" value="1"/>
</dbReference>
<dbReference type="Gene3D" id="3.20.20.100">
    <property type="entry name" value="NADP-dependent oxidoreductase domain"/>
    <property type="match status" value="1"/>
</dbReference>
<evidence type="ECO:0000259" key="4">
    <source>
        <dbReference type="Pfam" id="PF00248"/>
    </source>
</evidence>
<dbReference type="RefSeq" id="WP_281754126.1">
    <property type="nucleotide sequence ID" value="NZ_BRVP01000010.1"/>
</dbReference>
<name>A0A9W6B6W8_9FLAO</name>
<evidence type="ECO:0000256" key="1">
    <source>
        <dbReference type="ARBA" id="ARBA00006515"/>
    </source>
</evidence>
<dbReference type="InterPro" id="IPR005399">
    <property type="entry name" value="K_chnl_volt-dep_bsu_KCNAB-rel"/>
</dbReference>
<accession>A0A9W6B6W8</accession>
<comment type="similarity">
    <text evidence="1">Belongs to the shaker potassium channel beta subunit family.</text>
</comment>
<evidence type="ECO:0000313" key="5">
    <source>
        <dbReference type="EMBL" id="GLB52680.1"/>
    </source>
</evidence>
<dbReference type="CDD" id="cd19151">
    <property type="entry name" value="AKR_AKR14A2"/>
    <property type="match status" value="1"/>
</dbReference>
<feature type="domain" description="NADP-dependent oxidoreductase" evidence="4">
    <location>
        <begin position="28"/>
        <end position="327"/>
    </location>
</feature>
<dbReference type="Pfam" id="PF00248">
    <property type="entry name" value="Aldo_ket_red"/>
    <property type="match status" value="1"/>
</dbReference>
<evidence type="ECO:0000256" key="2">
    <source>
        <dbReference type="ARBA" id="ARBA00022857"/>
    </source>
</evidence>
<sequence length="330" mass="37058">MNYKPSAERYQQMTYRRCGKSGLKLPALSLGLWHNFGNTTNFENSQNIVFTAFDNGITHFDLANNYGPPPGSAEKSFGKILHHDLGGYRDELIISTKAGYGMWDGPYGDWGSKKYLVSSLNQSLRRMKLDYVDIFYHHRPDPDTPLEETMAALDLIVRQGKALYVGISNYGPERAAEAFKILKEMGTPCLIHQPKYSMFVRTPEEGLLDVIGKNKVGCIPFSPLAQGLLTDKYLKGIPKDSRVAKSGVFLNESHITPEIIEKIKELNLIAQKRGQKLAHMALSWLLKDTRVTSVLIGASKPEQVLDSIECLENLYFSPEELQSIEKVLLS</sequence>
<reference evidence="5" key="1">
    <citation type="submission" date="2022-07" db="EMBL/GenBank/DDBJ databases">
        <title>Taxonomy of Novel Oxalotrophic and Methylotrophic Bacteria.</title>
        <authorList>
            <person name="Sahin N."/>
            <person name="Tani A."/>
        </authorList>
    </citation>
    <scope>NUCLEOTIDE SEQUENCE</scope>
    <source>
        <strain evidence="5">AM327</strain>
    </source>
</reference>
<dbReference type="PANTHER" id="PTHR43150:SF4">
    <property type="entry name" value="L-GLYCERALDEHYDE 3-PHOSPHATE REDUCTASE"/>
    <property type="match status" value="1"/>
</dbReference>
<keyword evidence="2" id="KW-0521">NADP</keyword>
<dbReference type="Proteomes" id="UP001143545">
    <property type="component" value="Unassembled WGS sequence"/>
</dbReference>
<dbReference type="PANTHER" id="PTHR43150">
    <property type="entry name" value="HYPERKINETIC, ISOFORM M"/>
    <property type="match status" value="1"/>
</dbReference>
<proteinExistence type="inferred from homology"/>
<dbReference type="AlphaFoldDB" id="A0A9W6B6W8"/>
<comment type="caution">
    <text evidence="5">The sequence shown here is derived from an EMBL/GenBank/DDBJ whole genome shotgun (WGS) entry which is preliminary data.</text>
</comment>